<dbReference type="InterPro" id="IPR050131">
    <property type="entry name" value="Peptidase_S8_subtilisin-like"/>
</dbReference>
<dbReference type="PROSITE" id="PS51208">
    <property type="entry name" value="AUTOTRANSPORTER"/>
    <property type="match status" value="1"/>
</dbReference>
<evidence type="ECO:0000256" key="3">
    <source>
        <dbReference type="ARBA" id="ARBA00022729"/>
    </source>
</evidence>
<dbReference type="CDD" id="cd04848">
    <property type="entry name" value="Peptidases_S8_Autotransporter_serine_protease_like"/>
    <property type="match status" value="1"/>
</dbReference>
<dbReference type="PANTHER" id="PTHR43806:SF11">
    <property type="entry name" value="CEREVISIN-RELATED"/>
    <property type="match status" value="1"/>
</dbReference>
<dbReference type="RefSeq" id="WP_171033810.1">
    <property type="nucleotide sequence ID" value="NZ_CP058351.1"/>
</dbReference>
<keyword evidence="2 6" id="KW-0645">Protease</keyword>
<evidence type="ECO:0000313" key="10">
    <source>
        <dbReference type="Proteomes" id="UP000308530"/>
    </source>
</evidence>
<dbReference type="PROSITE" id="PS00138">
    <property type="entry name" value="SUBTILASE_SER"/>
    <property type="match status" value="1"/>
</dbReference>
<comment type="similarity">
    <text evidence="1 6">Belongs to the peptidase S8 family.</text>
</comment>
<dbReference type="SUPFAM" id="SSF52743">
    <property type="entry name" value="Subtilisin-like"/>
    <property type="match status" value="1"/>
</dbReference>
<dbReference type="InterPro" id="IPR034061">
    <property type="entry name" value="Peptidases_S8_Autotransporter"/>
</dbReference>
<keyword evidence="3 7" id="KW-0732">Signal</keyword>
<evidence type="ECO:0000256" key="1">
    <source>
        <dbReference type="ARBA" id="ARBA00011073"/>
    </source>
</evidence>
<dbReference type="InterPro" id="IPR023828">
    <property type="entry name" value="Peptidase_S8_Ser-AS"/>
</dbReference>
<dbReference type="PRINTS" id="PR00723">
    <property type="entry name" value="SUBTILISIN"/>
</dbReference>
<dbReference type="Gene3D" id="2.40.128.130">
    <property type="entry name" value="Autotransporter beta-domain"/>
    <property type="match status" value="1"/>
</dbReference>
<feature type="active site" description="Charge relay system" evidence="6">
    <location>
        <position position="227"/>
    </location>
</feature>
<dbReference type="InterPro" id="IPR015500">
    <property type="entry name" value="Peptidase_S8_subtilisin-rel"/>
</dbReference>
<dbReference type="EMBL" id="CP058351">
    <property type="protein sequence ID" value="QLF71637.1"/>
    <property type="molecule type" value="Genomic_DNA"/>
</dbReference>
<keyword evidence="10" id="KW-1185">Reference proteome</keyword>
<name>A0ABX6QT79_9HYPH</name>
<keyword evidence="5 6" id="KW-0720">Serine protease</keyword>
<geneLocation type="plasmid" evidence="9 10">
    <name>pPRADMK78_01</name>
</geneLocation>
<keyword evidence="4 6" id="KW-0378">Hydrolase</keyword>
<dbReference type="InterPro" id="IPR011050">
    <property type="entry name" value="Pectin_lyase_fold/virulence"/>
</dbReference>
<reference evidence="9 10" key="1">
    <citation type="submission" date="2020-06" db="EMBL/GenBank/DDBJ databases">
        <title>Genome sequence of Rhizobium sp strain ADMK78.</title>
        <authorList>
            <person name="Rahi P."/>
        </authorList>
    </citation>
    <scope>NUCLEOTIDE SEQUENCE [LARGE SCALE GENOMIC DNA]</scope>
    <source>
        <strain evidence="9 10">ADMK78</strain>
        <plasmid evidence="9 10">pPRADMK78_01</plasmid>
    </source>
</reference>
<organism evidence="9 10">
    <name type="scientific">Peteryoungia desertarenae</name>
    <dbReference type="NCBI Taxonomy" id="1813451"/>
    <lineage>
        <taxon>Bacteria</taxon>
        <taxon>Pseudomonadati</taxon>
        <taxon>Pseudomonadota</taxon>
        <taxon>Alphaproteobacteria</taxon>
        <taxon>Hyphomicrobiales</taxon>
        <taxon>Rhizobiaceae</taxon>
        <taxon>Peteryoungia</taxon>
    </lineage>
</organism>
<dbReference type="PROSITE" id="PS00137">
    <property type="entry name" value="SUBTILASE_HIS"/>
    <property type="match status" value="1"/>
</dbReference>
<dbReference type="InterPro" id="IPR036852">
    <property type="entry name" value="Peptidase_S8/S53_dom_sf"/>
</dbReference>
<feature type="signal peptide" evidence="7">
    <location>
        <begin position="1"/>
        <end position="27"/>
    </location>
</feature>
<evidence type="ECO:0000256" key="2">
    <source>
        <dbReference type="ARBA" id="ARBA00022670"/>
    </source>
</evidence>
<accession>A0ABX6QT79</accession>
<feature type="domain" description="Autotransporter" evidence="8">
    <location>
        <begin position="874"/>
        <end position="1143"/>
    </location>
</feature>
<dbReference type="PROSITE" id="PS51892">
    <property type="entry name" value="SUBTILASE"/>
    <property type="match status" value="1"/>
</dbReference>
<dbReference type="Pfam" id="PF03797">
    <property type="entry name" value="Autotransporter"/>
    <property type="match status" value="1"/>
</dbReference>
<evidence type="ECO:0000256" key="5">
    <source>
        <dbReference type="ARBA" id="ARBA00022825"/>
    </source>
</evidence>
<evidence type="ECO:0000256" key="7">
    <source>
        <dbReference type="SAM" id="SignalP"/>
    </source>
</evidence>
<dbReference type="NCBIfam" id="TIGR02601">
    <property type="entry name" value="autotrns_rpt"/>
    <property type="match status" value="1"/>
</dbReference>
<evidence type="ECO:0000259" key="8">
    <source>
        <dbReference type="PROSITE" id="PS51208"/>
    </source>
</evidence>
<dbReference type="Proteomes" id="UP000308530">
    <property type="component" value="Plasmid pPRADMK78_01"/>
</dbReference>
<dbReference type="InterPro" id="IPR013425">
    <property type="entry name" value="Autotrns_rpt"/>
</dbReference>
<feature type="active site" description="Charge relay system" evidence="6">
    <location>
        <position position="169"/>
    </location>
</feature>
<keyword evidence="9" id="KW-0614">Plasmid</keyword>
<dbReference type="InterPro" id="IPR000209">
    <property type="entry name" value="Peptidase_S8/S53_dom"/>
</dbReference>
<sequence length="1143" mass="117816">MSANSLHALMLSALLVSTALSPSSVRAEEHFTVKMDAVSQSLVDALSLAHAHGQSSLLASVYENTRITPFRAQAVQSQAMALAPELAEPIRLATAIGVSHGLARIKASGHAFGGIDSAQMRTRPPGADNSVNLANVPEFDSNYGLGLIGAQKALDLGLTGKGVVVGVIDSGIDRTAGGVSHPEFAGRIDPRSTSLFHWFDPNAAVAAQDVSAGFVRPADASEDGEGHGTHVSGIIGAGQNGFGMQGVAPGASILSIQALLSLPASRWLDNANNFTIGATTYNAQFLALCGSDAYLTDVNRCVQADPLGLGTSSAIRYMATQSDVRVINGSFGPIIPDGSMTWNTGDLADEADAVRAALRAGQILTIAAGNDGVYAPVSAENPSGIGLFPFIRPGNAYATNSAGHRIYTGSETADFSDMTASALAAAEAADGIRRGRIIVVVATDSQKVLAEYSNKCGVAANWCLAAPGGTNDESVERPIVSTYTNGTYRALQGTSMAAPHVAGAIAVLVEAFPTYSPAQITNILFETAEDLGATGIDEIYGRGFLRLDRALDSGPAGLDGDSASEFVAAAGSQKGDRQVWTTPVTSNGSLKKTGEGTLVLLGNATFQQGVSVDQGELRVDGRLSGSSVEVGQNAILSGNGTIVSNLLSRGQLSPGQSPGLLTINGDLTLAAGSQTNVEIDGLIAQDGAGGFDRISVIGANRVVALGGTLAPVLRGITGAANNDFTPKLGDSVRFLDVASGRITGSFAGLTQPGSGLAAGTRLDVVYGTGSLLLATTPLSYGNLSAHGISQSAAAVSIGRAIDASRPLAGIRPDDALQPLFSSLYLANADGLAQGLEQASGVIYIDSGQSAVMSVGRFADAIWSHQGELARDESSSLDAARFWSKGGRWDGDHGSFDASSTGVTFGLDLPVDTGWWGGAFRYEETGVRGGRNGQADLATYQAAVFGQTTWAGLELAARAGVSHGRLDVARQIGFVQGSQALLASKDHGWGGFAEASIFRTMELGETQVMPSLSLGYRGFGFDGAQESGTVLPLSTPDDLYEQAHVTAALNLSREFALESGVSLIPSLTMGYRHDIVELTHEAGAEVLGTGFAASGRKMGRDAFVGGLAFEAVTASGLTFSAGYEFDIRKGSDQHKLTGALNFRW</sequence>
<proteinExistence type="inferred from homology"/>
<dbReference type="SUPFAM" id="SSF51126">
    <property type="entry name" value="Pectin lyase-like"/>
    <property type="match status" value="1"/>
</dbReference>
<dbReference type="Pfam" id="PF00082">
    <property type="entry name" value="Peptidase_S8"/>
    <property type="match status" value="1"/>
</dbReference>
<dbReference type="SMART" id="SM00869">
    <property type="entry name" value="Autotransporter"/>
    <property type="match status" value="1"/>
</dbReference>
<feature type="chain" id="PRO_5047034309" evidence="7">
    <location>
        <begin position="28"/>
        <end position="1143"/>
    </location>
</feature>
<dbReference type="PANTHER" id="PTHR43806">
    <property type="entry name" value="PEPTIDASE S8"/>
    <property type="match status" value="1"/>
</dbReference>
<dbReference type="InterPro" id="IPR036709">
    <property type="entry name" value="Autotransporte_beta_dom_sf"/>
</dbReference>
<dbReference type="InterPro" id="IPR005546">
    <property type="entry name" value="Autotransporte_beta"/>
</dbReference>
<dbReference type="Gene3D" id="3.40.50.200">
    <property type="entry name" value="Peptidase S8/S53 domain"/>
    <property type="match status" value="1"/>
</dbReference>
<dbReference type="SUPFAM" id="SSF103515">
    <property type="entry name" value="Autotransporter"/>
    <property type="match status" value="1"/>
</dbReference>
<evidence type="ECO:0000256" key="4">
    <source>
        <dbReference type="ARBA" id="ARBA00022801"/>
    </source>
</evidence>
<evidence type="ECO:0000313" key="9">
    <source>
        <dbReference type="EMBL" id="QLF71637.1"/>
    </source>
</evidence>
<dbReference type="InterPro" id="IPR022398">
    <property type="entry name" value="Peptidase_S8_His-AS"/>
</dbReference>
<gene>
    <name evidence="9" type="ORF">FE840_018480</name>
</gene>
<feature type="active site" description="Charge relay system" evidence="6">
    <location>
        <position position="495"/>
    </location>
</feature>
<evidence type="ECO:0000256" key="6">
    <source>
        <dbReference type="PROSITE-ProRule" id="PRU01240"/>
    </source>
</evidence>
<protein>
    <submittedName>
        <fullName evidence="9">S8 family serine peptidase</fullName>
    </submittedName>
</protein>